<dbReference type="AlphaFoldDB" id="A0A3P1WS31"/>
<gene>
    <name evidence="1" type="ORF">EII35_11250</name>
</gene>
<sequence length="492" mass="53822">MTVGVAPPAKGKKSKLVVVLAVVVGLLFLGGGVFAAVTLLKKAPSIAAAEYLPDGAMFVATLNLNPSLEDQKELAEIVDEFPSELTQDIDTDGGGFKQSVWSFVVRQSYYEDVEWADFEDWLGDSVTWAIYEPEEPEGEYDRLAPVLVMQHTDADAAQRFAEEHVVESEHGWWGFNFYRVVGDQLILSRDEMPKHEKIQKAPLSGNQDLKSMLSKLRGNYVVTGWINEQGISDFASRSFYQLHSVESFLVDQRMAFGIGVEQGTVVTDLVAWQKKKLEGNPESVGELVGNLPDDATVAYGVGTTEQSISDTWDALSAPDGSWFYYLEQLGVNSKKDLGHVAGKQLALYLPPSIFGATSDFGQLASGGLVVKTDDPRKHSRVIEDIAGQVGVVVDSETKGDKVYSTVNGDTDDLMEPRGKLADDEAYQDVIKDPNGASVIMYVNVGSITKGLAQQGGIDTETERIWRRVTAVGLVAKKNDDHHSSLSMRVSFK</sequence>
<dbReference type="RefSeq" id="WP_125228565.1">
    <property type="nucleotide sequence ID" value="NZ_RQYT01000030.1"/>
</dbReference>
<dbReference type="OrthoDB" id="5241887at2"/>
<reference evidence="1 2" key="1">
    <citation type="submission" date="2018-11" db="EMBL/GenBank/DDBJ databases">
        <title>Genomes From Bacteria Associated with the Canine Oral Cavity: a Test Case for Automated Genome-Based Taxonomic Assignment.</title>
        <authorList>
            <person name="Coil D.A."/>
            <person name="Jospin G."/>
            <person name="Darling A.E."/>
            <person name="Wallis C."/>
            <person name="Davis I.J."/>
            <person name="Harris S."/>
            <person name="Eisen J.A."/>
            <person name="Holcombe L.J."/>
            <person name="O'Flynn C."/>
        </authorList>
    </citation>
    <scope>NUCLEOTIDE SEQUENCE [LARGE SCALE GENOMIC DNA]</scope>
    <source>
        <strain evidence="1 2">OH2822_COT-296</strain>
    </source>
</reference>
<protein>
    <recommendedName>
        <fullName evidence="3">DUF3352 domain-containing protein</fullName>
    </recommendedName>
</protein>
<evidence type="ECO:0000313" key="2">
    <source>
        <dbReference type="Proteomes" id="UP000280935"/>
    </source>
</evidence>
<name>A0A3P1WS31_9ACTN</name>
<accession>A0A3P1WS31</accession>
<proteinExistence type="predicted"/>
<dbReference type="Proteomes" id="UP000280935">
    <property type="component" value="Unassembled WGS sequence"/>
</dbReference>
<organism evidence="1 2">
    <name type="scientific">Arachnia propionica</name>
    <dbReference type="NCBI Taxonomy" id="1750"/>
    <lineage>
        <taxon>Bacteria</taxon>
        <taxon>Bacillati</taxon>
        <taxon>Actinomycetota</taxon>
        <taxon>Actinomycetes</taxon>
        <taxon>Propionibacteriales</taxon>
        <taxon>Propionibacteriaceae</taxon>
        <taxon>Arachnia</taxon>
    </lineage>
</organism>
<comment type="caution">
    <text evidence="1">The sequence shown here is derived from an EMBL/GenBank/DDBJ whole genome shotgun (WGS) entry which is preliminary data.</text>
</comment>
<evidence type="ECO:0008006" key="3">
    <source>
        <dbReference type="Google" id="ProtNLM"/>
    </source>
</evidence>
<dbReference type="EMBL" id="RQYT01000030">
    <property type="protein sequence ID" value="RRD48776.1"/>
    <property type="molecule type" value="Genomic_DNA"/>
</dbReference>
<evidence type="ECO:0000313" key="1">
    <source>
        <dbReference type="EMBL" id="RRD48776.1"/>
    </source>
</evidence>